<evidence type="ECO:0000313" key="2">
    <source>
        <dbReference type="Proteomes" id="UP001234178"/>
    </source>
</evidence>
<sequence>MNWNSPGYESTVSSAIDQRIPIDYEELFTERKSIKDNHNPRPGTKWTYKGDLSREDVEKKMHTMKQYFDEDAWEAVNSLCYHK</sequence>
<keyword evidence="2" id="KW-1185">Reference proteome</keyword>
<evidence type="ECO:0000313" key="1">
    <source>
        <dbReference type="EMBL" id="KAK4028801.1"/>
    </source>
</evidence>
<dbReference type="EMBL" id="JAOYFB010000039">
    <property type="protein sequence ID" value="KAK4028801.1"/>
    <property type="molecule type" value="Genomic_DNA"/>
</dbReference>
<dbReference type="Proteomes" id="UP001234178">
    <property type="component" value="Unassembled WGS sequence"/>
</dbReference>
<organism evidence="1 2">
    <name type="scientific">Daphnia magna</name>
    <dbReference type="NCBI Taxonomy" id="35525"/>
    <lineage>
        <taxon>Eukaryota</taxon>
        <taxon>Metazoa</taxon>
        <taxon>Ecdysozoa</taxon>
        <taxon>Arthropoda</taxon>
        <taxon>Crustacea</taxon>
        <taxon>Branchiopoda</taxon>
        <taxon>Diplostraca</taxon>
        <taxon>Cladocera</taxon>
        <taxon>Anomopoda</taxon>
        <taxon>Daphniidae</taxon>
        <taxon>Daphnia</taxon>
    </lineage>
</organism>
<comment type="caution">
    <text evidence="1">The sequence shown here is derived from an EMBL/GenBank/DDBJ whole genome shotgun (WGS) entry which is preliminary data.</text>
</comment>
<reference evidence="1 2" key="1">
    <citation type="journal article" date="2023" name="Nucleic Acids Res.">
        <title>The hologenome of Daphnia magna reveals possible DNA methylation and microbiome-mediated evolution of the host genome.</title>
        <authorList>
            <person name="Chaturvedi A."/>
            <person name="Li X."/>
            <person name="Dhandapani V."/>
            <person name="Marshall H."/>
            <person name="Kissane S."/>
            <person name="Cuenca-Cambronero M."/>
            <person name="Asole G."/>
            <person name="Calvet F."/>
            <person name="Ruiz-Romero M."/>
            <person name="Marangio P."/>
            <person name="Guigo R."/>
            <person name="Rago D."/>
            <person name="Mirbahai L."/>
            <person name="Eastwood N."/>
            <person name="Colbourne J.K."/>
            <person name="Zhou J."/>
            <person name="Mallon E."/>
            <person name="Orsini L."/>
        </authorList>
    </citation>
    <scope>NUCLEOTIDE SEQUENCE [LARGE SCALE GENOMIC DNA]</scope>
    <source>
        <strain evidence="1">LRV0_1</strain>
    </source>
</reference>
<accession>A0ABR0AUJ6</accession>
<protein>
    <submittedName>
        <fullName evidence="1">Uncharacterized protein</fullName>
    </submittedName>
</protein>
<gene>
    <name evidence="1" type="ORF">OUZ56_021819</name>
</gene>
<name>A0ABR0AUJ6_9CRUS</name>
<proteinExistence type="predicted"/>